<protein>
    <submittedName>
        <fullName evidence="1">Uncharacterized protein</fullName>
    </submittedName>
</protein>
<accession>A0A098PTI5</accession>
<evidence type="ECO:0000313" key="2">
    <source>
        <dbReference type="Proteomes" id="UP000028012"/>
    </source>
</evidence>
<comment type="caution">
    <text evidence="1">The sequence shown here is derived from an EMBL/GenBank/DDBJ whole genome shotgun (WGS) entry which is preliminary data.</text>
</comment>
<dbReference type="EMBL" id="JPHD02000143">
    <property type="protein sequence ID" value="KGE50389.1"/>
    <property type="molecule type" value="Genomic_DNA"/>
</dbReference>
<proteinExistence type="predicted"/>
<dbReference type="STRING" id="325777.GW15_0221780"/>
<dbReference type="Proteomes" id="UP000028012">
    <property type="component" value="Unassembled WGS sequence"/>
</dbReference>
<gene>
    <name evidence="1" type="ORF">GW15_0221780</name>
</gene>
<organism evidence="1 2">
    <name type="scientific">Xanthomonas axonopodis pv. vasculorum</name>
    <dbReference type="NCBI Taxonomy" id="325777"/>
    <lineage>
        <taxon>Bacteria</taxon>
        <taxon>Pseudomonadati</taxon>
        <taxon>Pseudomonadota</taxon>
        <taxon>Gammaproteobacteria</taxon>
        <taxon>Lysobacterales</taxon>
        <taxon>Lysobacteraceae</taxon>
        <taxon>Xanthomonas</taxon>
    </lineage>
</organism>
<name>A0A098PTI5_9XANT</name>
<reference evidence="1 2" key="1">
    <citation type="submission" date="2014-09" db="EMBL/GenBank/DDBJ databases">
        <title>A draft genome sequence for Xanthomonas axonopodis pv. vasculorum NCPPB 900.</title>
        <authorList>
            <person name="Harrison J."/>
            <person name="Studholme D.J."/>
        </authorList>
    </citation>
    <scope>NUCLEOTIDE SEQUENCE [LARGE SCALE GENOMIC DNA]</scope>
    <source>
        <strain evidence="1 2">NCPPB 900</strain>
    </source>
</reference>
<dbReference type="RefSeq" id="WP_042825223.1">
    <property type="nucleotide sequence ID" value="NZ_KN173626.1"/>
</dbReference>
<evidence type="ECO:0000313" key="1">
    <source>
        <dbReference type="EMBL" id="KGE50389.1"/>
    </source>
</evidence>
<sequence length="113" mass="12636">MNVVKKPSIHYTLVSVDGCERTTSYCPASEGYRDYHDSGWTPREPEQHTARAELEIDWGGGRHQMLKLEGHQHRDIEMYDKLPELLEAIGSGDQPETALQDALTVASRPAMAG</sequence>
<dbReference type="AlphaFoldDB" id="A0A098PTI5"/>
<dbReference type="HOGENOM" id="CLU_2132527_0_0_6"/>